<dbReference type="Proteomes" id="UP001162992">
    <property type="component" value="Chromosome 4"/>
</dbReference>
<reference evidence="2" key="1">
    <citation type="journal article" date="2024" name="Proc. Natl. Acad. Sci. U.S.A.">
        <title>Extraordinary preservation of gene collinearity over three hundred million years revealed in homosporous lycophytes.</title>
        <authorList>
            <person name="Li C."/>
            <person name="Wickell D."/>
            <person name="Kuo L.Y."/>
            <person name="Chen X."/>
            <person name="Nie B."/>
            <person name="Liao X."/>
            <person name="Peng D."/>
            <person name="Ji J."/>
            <person name="Jenkins J."/>
            <person name="Williams M."/>
            <person name="Shu S."/>
            <person name="Plott C."/>
            <person name="Barry K."/>
            <person name="Rajasekar S."/>
            <person name="Grimwood J."/>
            <person name="Han X."/>
            <person name="Sun S."/>
            <person name="Hou Z."/>
            <person name="He W."/>
            <person name="Dai G."/>
            <person name="Sun C."/>
            <person name="Schmutz J."/>
            <person name="Leebens-Mack J.H."/>
            <person name="Li F.W."/>
            <person name="Wang L."/>
        </authorList>
    </citation>
    <scope>NUCLEOTIDE SEQUENCE [LARGE SCALE GENOMIC DNA]</scope>
    <source>
        <strain evidence="2">cv. PW_Plant_1</strain>
    </source>
</reference>
<evidence type="ECO:0000313" key="2">
    <source>
        <dbReference type="Proteomes" id="UP001162992"/>
    </source>
</evidence>
<name>A0ACC2DYH1_DIPCM</name>
<proteinExistence type="predicted"/>
<dbReference type="EMBL" id="CM055095">
    <property type="protein sequence ID" value="KAJ7559351.1"/>
    <property type="molecule type" value="Genomic_DNA"/>
</dbReference>
<comment type="caution">
    <text evidence="1">The sequence shown here is derived from an EMBL/GenBank/DDBJ whole genome shotgun (WGS) entry which is preliminary data.</text>
</comment>
<sequence length="157" mass="16956">MVRWVLFLSFSSLNLDLDLDLSMGEAMTISPYPRLLLLLVLLSCLMTTVVSLRGSGSAAPWLSIGDTTCFQSNRTEFPVVSVRWSIFSPDLCGQCLNVTCLGEYCKSNNSSTVVKIVDSCSSATCSILTLSSFDVMADITTGGIYVSYESVDCPDSS</sequence>
<accession>A0ACC2DYH1</accession>
<organism evidence="1 2">
    <name type="scientific">Diphasiastrum complanatum</name>
    <name type="common">Issler's clubmoss</name>
    <name type="synonym">Lycopodium complanatum</name>
    <dbReference type="NCBI Taxonomy" id="34168"/>
    <lineage>
        <taxon>Eukaryota</taxon>
        <taxon>Viridiplantae</taxon>
        <taxon>Streptophyta</taxon>
        <taxon>Embryophyta</taxon>
        <taxon>Tracheophyta</taxon>
        <taxon>Lycopodiopsida</taxon>
        <taxon>Lycopodiales</taxon>
        <taxon>Lycopodiaceae</taxon>
        <taxon>Lycopodioideae</taxon>
        <taxon>Diphasiastrum</taxon>
    </lineage>
</organism>
<evidence type="ECO:0000313" key="1">
    <source>
        <dbReference type="EMBL" id="KAJ7559351.1"/>
    </source>
</evidence>
<gene>
    <name evidence="1" type="ORF">O6H91_04G081000</name>
</gene>
<protein>
    <submittedName>
        <fullName evidence="1">Uncharacterized protein</fullName>
    </submittedName>
</protein>
<keyword evidence="2" id="KW-1185">Reference proteome</keyword>